<accession>A0A1T4Z1P1</accession>
<dbReference type="EMBL" id="FUYE01000025">
    <property type="protein sequence ID" value="SKB07866.1"/>
    <property type="molecule type" value="Genomic_DNA"/>
</dbReference>
<dbReference type="STRING" id="48467.SAMN02745166_04802"/>
<name>A0A1T4Z1P1_9BACT</name>
<proteinExistence type="predicted"/>
<dbReference type="AlphaFoldDB" id="A0A1T4Z1P1"/>
<sequence>MTIENIYPPFEGNLTDSHDEPGLFAVTGGEFQFKPGMPIYATSLFPDPEGRGPDDLIGRKGKTWHDCYVLPLQEFAKSGAQILLYLDSRLEHLAADLPANVAVVVMTQHLPGYDAMLWRYLGAAHGDVFFCGCDDLRHPPLADYLRLMKFDVIRWLAPCDIDRHKLCIFRTIKGGFYLRPRIKNIASILAAFYATDPIPTTVLGNPLFGNAKGLYGYDEVFTSRFFYYRYAENLATIVLRFNEPSLFFDSLDLPYLRSKNSKASVVYALQ</sequence>
<protein>
    <submittedName>
        <fullName evidence="1">Uncharacterized protein</fullName>
    </submittedName>
</protein>
<gene>
    <name evidence="1" type="ORF">SAMN02745166_04802</name>
</gene>
<dbReference type="RefSeq" id="WP_078815922.1">
    <property type="nucleotide sequence ID" value="NZ_FUYE01000025.1"/>
</dbReference>
<reference evidence="2" key="1">
    <citation type="submission" date="2017-02" db="EMBL/GenBank/DDBJ databases">
        <authorList>
            <person name="Varghese N."/>
            <person name="Submissions S."/>
        </authorList>
    </citation>
    <scope>NUCLEOTIDE SEQUENCE [LARGE SCALE GENOMIC DNA]</scope>
    <source>
        <strain evidence="2">ATCC 700200</strain>
    </source>
</reference>
<evidence type="ECO:0000313" key="2">
    <source>
        <dbReference type="Proteomes" id="UP000190774"/>
    </source>
</evidence>
<dbReference type="Proteomes" id="UP000190774">
    <property type="component" value="Unassembled WGS sequence"/>
</dbReference>
<keyword evidence="2" id="KW-1185">Reference proteome</keyword>
<evidence type="ECO:0000313" key="1">
    <source>
        <dbReference type="EMBL" id="SKB07866.1"/>
    </source>
</evidence>
<organism evidence="1 2">
    <name type="scientific">Prosthecobacter debontii</name>
    <dbReference type="NCBI Taxonomy" id="48467"/>
    <lineage>
        <taxon>Bacteria</taxon>
        <taxon>Pseudomonadati</taxon>
        <taxon>Verrucomicrobiota</taxon>
        <taxon>Verrucomicrobiia</taxon>
        <taxon>Verrucomicrobiales</taxon>
        <taxon>Verrucomicrobiaceae</taxon>
        <taxon>Prosthecobacter</taxon>
    </lineage>
</organism>